<dbReference type="InterPro" id="IPR046538">
    <property type="entry name" value="DUF6603"/>
</dbReference>
<dbReference type="OrthoDB" id="535891at2"/>
<proteinExistence type="predicted"/>
<dbReference type="EMBL" id="FULE01000014">
    <property type="protein sequence ID" value="SJN54921.1"/>
    <property type="molecule type" value="Genomic_DNA"/>
</dbReference>
<protein>
    <recommendedName>
        <fullName evidence="1">DUF6603 domain-containing protein</fullName>
    </recommendedName>
</protein>
<dbReference type="RefSeq" id="WP_077333974.1">
    <property type="nucleotide sequence ID" value="NZ_FULE01000014.1"/>
</dbReference>
<sequence>MNQINPVNRAFEPQTAPVSFSGIDPILSSLGVLVGLLESQGEERFALVPEWFTDPYTQTKAGIVNHPEEFNALFEALLGEIGGNAFGIPIQNPALLGNWYPIRYEKAGQDVQTGVNVVLYQVGSATVFALGVYHDWSFGTPATLQAAVWGVMPFVAIDPKADDPIKITFVTPGFPIVAGASVTGADPDKPMIDINDIQFNGVKINLNTDFAVPDPFSLGVEIVGLQLAGETTPSNRSLADLEAITAEQIMDTVASLFVGGLSEVFPNAKDNIAYFPPLFGLSGRVPDVEGAPQATIPLLKWYDLLSAARQGQAGQLFLDWFNAIASDHEVLKTWLSCFSGFLFNRPQVIGSGTRTDPFRITALEVDSIGTLQCTLGTDVTGQSARALYFGIDFSGTPIPLQGADMAFVLQARAELVNLQLTGPAPGLSDAIQITAQFCLQNTTLASPLVTFESNDIAYSIGTLQGGVTLSISGQMMPWFELNQVIIGETHYDTLNLLSPGQLANAGAAALSTGLQSLLNFGTDNQSLSDSLATMIGLNAPVALASQWPEQLTPPFSPAGMADALADPIGAWADYYSHVLTYQPLIDGKQAFTYIVQSLATLLKSATDTTGVTVTGTGTSSDPWQAGISVSDLALPAYLTGYYDDAARALTLGASLAPEIKINSTVIVAALEIDAVTIRFGTGQDSIGTVANWFAGATARLSLPDGLETPAVGGMQVKVDSAQLSACWQQSGGWSWSMCIHGPALVVDGQVTALGSDLNFSDQSSLQDLVTQSQQTFGPFFISALGAMLMRSQSETGLWFAGTFGLVTDLSASPVFPTSGLTWSGFEPYPFHSFDTPWPDLNQQLEQLLSTDEKSRSTLGLLAWAMTDQPAAPAIAGQGTFTEPWQTPIGESAFYLPVWSDRTQHLLGAGLGRQQTFQLIGTGESKVDFALDIRLNLFEYSMATRHLSSLDSLPSLICVGTLSRPDGKLVDLGSVGSAGAVQLGFSLRIVSSTLVFEPVVSFTDITLGESPPQDTVTLQMLMNGELALNLESAFLALLNGAIQEAVQLTSVTDDTQFQTLYRLLTLLGLTLTRDTEQAAYGINASGWQGLLADPTGYMQDNLNRLLTEPASRSELFDFIQSVTGVTLPTLPVPAYQFLSALQICGSAAQGYPLNPQALLEIASNPVRGLSSRFEALFTDVDAVTTLAAQISSNITPQTYGKFTFSTTANGLVSLTVMPEQAFDIAGLLQLDGGLTFNLSDQTLVLAVNAAVPKLGLTLVTRLQLRMAQGQLQPPDLSIQLVWGNGLTPAAEPLVLYPFVSDMFVDQVAHLAPAYTLNLLLNAVFEDELLDQYEVIQKLFTGLGLAKNEDGLWQMPSLMGLLTDPLGWLLSDEVLGDNGQFSTAKLVALLGDLPALSYQGIQLTPVPDSGATLSGLPFDFKVQVSGQDQRTTLNIGVDQIEIVDHLAALKNLQLCLTLDQQYQPAFSGGLDLEATIAALDHGFFTRIAFDKTFALQLSQGTPEQPTGLGVQFLPFLGWGTLATQALATGAVVVIQEVIPKLIAQMKSKYAADTSAGQFFRAMETFAQQTDVSTLVDHLVQDFTTAVTEGQSQADLLNTLEVTAFDWVSERFSESGAPHTAQAIVALLSLVLPEDAIEAVDGQIQYIPSETLPLKLLFGYDSSNAIGVWAGFDLPDVPLLKMQVAPTGVAYSLTDQTLTASFGLEMIAPIETLNGPGLSLSYTHNQFEFRFDPLADPEKPGEASALSVTLLPAFFGGGDDVGDKVTAWLMDVIKDVLPRYVSLLTLNQETVKSWLETPFNSGTEITPVLLLTATQVVAEQSDLYVLRSFDELTQITAQSFFGGLLFTLLEKTWTLLEFGQNGKLILGPKTDVDGYYGLLLQAPDLTLKAVPNLVFQLGAENTDWITQSSSGTPAFGDKGIGLYVPVSHSGDDFSVAFEQFNLVLNNVGFDIVGQNAQPIVDLSRFKLGQIEPRALFAMQFQGSSSIDMTFGVGLTLDEMGISLAPTLISEGGGNNPIAKNVLGSGEKQSASAETDTSTTDPRFSVDIGYLDKLWVNLRSPMGNGHDVIIPVQRSFGPLYIDNVGIGWEGENTPPLLDFLSSGSFEISGLTAAMQGLRVGVPVTHPTDWNQYTIDLDGFAIDYTGGVTIDAGFLKEETDGIVSYTGVGIVSSGKFSLGALGSYAQIQIDGQEATSMFIFGVLNAPLGGVPAFFIEGIAAGFAYNRSLEIPSIEEVANFPLVKGVADGSFTEGEDPMAALTQLNQVVTPQVGQYWFAAGLKFSSFKLIDTTALLFLSFGKDFEFNLLGVSVATLPPKAKPNLALAYMELALKVTINPNAGYVSAEAQLTPNSYVLAQGVKVTGGFAFYLWFKDVTLADGTLIPAGDFVLTLGGYHPAFQKPVYYPDVPRLGIQWKLDFSVGKVSITGGAYFAICPTAIMSGGYLTVAFDAGPLVAGLDAYANFLLQWQPFYFNVGIGVSVYAGFETSIAGVSVRLVAKLGCQLKLHGPPVFGSVDVDWYVIRFSIPIGNQDNHPSTQVLDWAAFEQEFLPSGSGGQTTDVVTSARLSATAVSATATQEVVKWTAQKGLQQDSNTNPDAKGDGAWVMNPIPWQITVESAIPVSELTVTQSDTTLSGSVAVGVRPMGKEDTLSSPMTVTLTDSSGTEIDLKERNIALTGANNGAPSALWARSALNLNVAPDPKTMLIENVLFGLVLNASQYIYDTVIPTFPLENLAYVSGDTKRLPFAFTPKIPAAALYPESRQQQAFTVIRETLMAAVVVTARNDIYQALQASGIDAPLSPGLSVMAASVSQILQDFPVLAKIGIYQNNGVPEAGNPIAAQTHLQSAAPATETMSVTAPTVIAQLQAYQVPAKSVRASQALATLRSKSKGHWQVSGAGVSATSCLKSQGSATASVHRLYEGTTLVVKTDPAQSLRVHAAGNLAVLIVSFDTYGSLLGFDVCPAAGDHTLPKETARVVVQGVSDGSLSDAVGWQVGSQLSKVSGNWTLGDGCLVRVQNSRQITSATGSIGHVKVSDMLANNTVLSMDRQSVKGWVQTVFDSEIRVVGVLLKGKVSDDAIQVTVGADEVPTKSGDSQPLTVKDYHGNTLFLFRVPDTVRDYSGTLVRWVDQQAVMLGMYGLNQDGLQQIQQCPRLALSQVGMDVYVATLPETTIQFIPG</sequence>
<dbReference type="Proteomes" id="UP000188276">
    <property type="component" value="Unassembled WGS sequence"/>
</dbReference>
<keyword evidence="3" id="KW-1185">Reference proteome</keyword>
<evidence type="ECO:0000259" key="1">
    <source>
        <dbReference type="Pfam" id="PF20248"/>
    </source>
</evidence>
<dbReference type="Pfam" id="PF20248">
    <property type="entry name" value="DUF6603"/>
    <property type="match status" value="1"/>
</dbReference>
<organism evidence="2 3">
    <name type="scientific">Vibrio ruber (strain DSM 16370 / JCM 11486 / BCRC 17186 / CECT 7878 / LMG 23124 / VR1)</name>
    <dbReference type="NCBI Taxonomy" id="1123498"/>
    <lineage>
        <taxon>Bacteria</taxon>
        <taxon>Pseudomonadati</taxon>
        <taxon>Pseudomonadota</taxon>
        <taxon>Gammaproteobacteria</taxon>
        <taxon>Vibrionales</taxon>
        <taxon>Vibrionaceae</taxon>
        <taxon>Vibrio</taxon>
    </lineage>
</organism>
<evidence type="ECO:0000313" key="3">
    <source>
        <dbReference type="Proteomes" id="UP000188276"/>
    </source>
</evidence>
<dbReference type="STRING" id="1123498.VR7878_00993"/>
<accession>A0A1R4LEC0</accession>
<name>A0A1R4LEC0_VIBR1</name>
<feature type="domain" description="DUF6603" evidence="1">
    <location>
        <begin position="2068"/>
        <end position="2582"/>
    </location>
</feature>
<gene>
    <name evidence="2" type="ORF">VR7878_00993</name>
</gene>
<reference evidence="3" key="1">
    <citation type="submission" date="2017-02" db="EMBL/GenBank/DDBJ databases">
        <authorList>
            <person name="Rodrigo-Torres L."/>
            <person name="Arahal R.D."/>
            <person name="Lucena T."/>
        </authorList>
    </citation>
    <scope>NUCLEOTIDE SEQUENCE [LARGE SCALE GENOMIC DNA]</scope>
    <source>
        <strain evidence="3">CECT 7878</strain>
    </source>
</reference>
<evidence type="ECO:0000313" key="2">
    <source>
        <dbReference type="EMBL" id="SJN54921.1"/>
    </source>
</evidence>